<dbReference type="FunFam" id="3.40.50.300:FF:000133">
    <property type="entry name" value="Spermidine/putrescine import ATP-binding protein PotA"/>
    <property type="match status" value="1"/>
</dbReference>
<dbReference type="PANTHER" id="PTHR42781:SF5">
    <property type="entry name" value="PUTRESCINE TRANSPORT ATP-BINDING PROTEIN POTG"/>
    <property type="match status" value="1"/>
</dbReference>
<evidence type="ECO:0000256" key="9">
    <source>
        <dbReference type="SAM" id="MobiDB-lite"/>
    </source>
</evidence>
<comment type="similarity">
    <text evidence="8">Belongs to the ABC transporter superfamily. Spermidine/putrescine importer (TC 3.A.1.11.1) family.</text>
</comment>
<dbReference type="InterPro" id="IPR003439">
    <property type="entry name" value="ABC_transporter-like_ATP-bd"/>
</dbReference>
<dbReference type="PROSITE" id="PS00211">
    <property type="entry name" value="ABC_TRANSPORTER_1"/>
    <property type="match status" value="1"/>
</dbReference>
<dbReference type="Gene3D" id="3.40.50.300">
    <property type="entry name" value="P-loop containing nucleotide triphosphate hydrolases"/>
    <property type="match status" value="1"/>
</dbReference>
<comment type="catalytic activity">
    <reaction evidence="8">
        <text>ATP + H2O + polyamine-[polyamine-binding protein]Side 1 = ADP + phosphate + polyamineSide 2 + [polyamine-binding protein]Side 1.</text>
        <dbReference type="EC" id="7.6.2.11"/>
    </reaction>
</comment>
<evidence type="ECO:0000313" key="11">
    <source>
        <dbReference type="EMBL" id="KYO57081.1"/>
    </source>
</evidence>
<dbReference type="SUPFAM" id="SSF52540">
    <property type="entry name" value="P-loop containing nucleoside triphosphate hydrolases"/>
    <property type="match status" value="1"/>
</dbReference>
<evidence type="ECO:0000256" key="7">
    <source>
        <dbReference type="ARBA" id="ARBA00023136"/>
    </source>
</evidence>
<dbReference type="Pfam" id="PF00005">
    <property type="entry name" value="ABC_tran"/>
    <property type="match status" value="1"/>
</dbReference>
<dbReference type="GeneID" id="97240107"/>
<evidence type="ECO:0000256" key="2">
    <source>
        <dbReference type="ARBA" id="ARBA00022475"/>
    </source>
</evidence>
<dbReference type="InterPro" id="IPR017871">
    <property type="entry name" value="ABC_transporter-like_CS"/>
</dbReference>
<dbReference type="AlphaFoldDB" id="A0A161PZ34"/>
<dbReference type="PANTHER" id="PTHR42781">
    <property type="entry name" value="SPERMIDINE/PUTRESCINE IMPORT ATP-BINDING PROTEIN POTA"/>
    <property type="match status" value="1"/>
</dbReference>
<comment type="subunit">
    <text evidence="8">The complex is composed of two ATP-binding proteins (PotA), two transmembrane proteins (PotB and PotC) and a solute-binding protein (PotD).</text>
</comment>
<dbReference type="SMART" id="SM00382">
    <property type="entry name" value="AAA"/>
    <property type="match status" value="1"/>
</dbReference>
<keyword evidence="7 8" id="KW-0472">Membrane</keyword>
<dbReference type="EC" id="7.6.2.11" evidence="8"/>
<dbReference type="CDD" id="cd03300">
    <property type="entry name" value="ABC_PotA_N"/>
    <property type="match status" value="1"/>
</dbReference>
<sequence>MEQRERATRPARPAPSQPWADDDAVPYVRIVGVTKRFGDFVAVDDLSLDIYRGEFFSLLGGSGCGKTTLLRMLAGFETPTAGQILIDGVDVAQVPPYQRPVNMMFQSYALFPHMTVEQNVAFGLKQEGLPKAEIRERVADVLTLVQMQDFMRRKPDQLSGGQRQRVALARSLVKRPKLLLLDEPLGALDKKLRERTQLELVNIQESVGVTFVMVTHDQEEAMTMSSRIGVMRSGRIDQIGTPNEIYEYPTSRFVADFIGSVTMFEGYVAEEHSDGALIDSEETGGRIQVAHGVSATENQTLWVAIRPEKVRLSLTAPTDTPNVYKGVVQDIVYLGDVSTYHVRLASGKMVLATTHNMLRLAEPEISWDDEVYISWHPGNAVVLMA</sequence>
<dbReference type="InterPro" id="IPR027417">
    <property type="entry name" value="P-loop_NTPase"/>
</dbReference>
<keyword evidence="3" id="KW-0997">Cell inner membrane</keyword>
<dbReference type="GO" id="GO:0005524">
    <property type="term" value="F:ATP binding"/>
    <property type="evidence" value="ECO:0007669"/>
    <property type="project" value="UniProtKB-KW"/>
</dbReference>
<feature type="region of interest" description="Disordered" evidence="9">
    <location>
        <begin position="1"/>
        <end position="20"/>
    </location>
</feature>
<name>A0A161PZ34_9PROT</name>
<dbReference type="InterPro" id="IPR003593">
    <property type="entry name" value="AAA+_ATPase"/>
</dbReference>
<evidence type="ECO:0000313" key="12">
    <source>
        <dbReference type="Proteomes" id="UP000075787"/>
    </source>
</evidence>
<comment type="function">
    <text evidence="8">Part of the ABC transporter complex PotABCD involved in spermidine/putrescine import. Responsible for energy coupling to the transport system.</text>
</comment>
<dbReference type="NCBIfam" id="TIGR01187">
    <property type="entry name" value="potA"/>
    <property type="match status" value="1"/>
</dbReference>
<feature type="domain" description="ABC transporter" evidence="10">
    <location>
        <begin position="28"/>
        <end position="258"/>
    </location>
</feature>
<dbReference type="Gene3D" id="2.40.50.100">
    <property type="match status" value="1"/>
</dbReference>
<dbReference type="GO" id="GO:0043190">
    <property type="term" value="C:ATP-binding cassette (ABC) transporter complex"/>
    <property type="evidence" value="ECO:0007669"/>
    <property type="project" value="InterPro"/>
</dbReference>
<protein>
    <recommendedName>
        <fullName evidence="8">Spermidine/putrescine import ATP-binding protein PotA</fullName>
        <ecNumber evidence="8">7.6.2.11</ecNumber>
    </recommendedName>
</protein>
<evidence type="ECO:0000256" key="4">
    <source>
        <dbReference type="ARBA" id="ARBA00022741"/>
    </source>
</evidence>
<dbReference type="EMBL" id="LPZR01000034">
    <property type="protein sequence ID" value="KYO57081.1"/>
    <property type="molecule type" value="Genomic_DNA"/>
</dbReference>
<dbReference type="GO" id="GO:0015594">
    <property type="term" value="F:ABC-type putrescine transporter activity"/>
    <property type="evidence" value="ECO:0007669"/>
    <property type="project" value="InterPro"/>
</dbReference>
<keyword evidence="2 8" id="KW-1003">Cell membrane</keyword>
<evidence type="ECO:0000256" key="5">
    <source>
        <dbReference type="ARBA" id="ARBA00022840"/>
    </source>
</evidence>
<dbReference type="InterPro" id="IPR050093">
    <property type="entry name" value="ABC_SmlMolc_Importer"/>
</dbReference>
<evidence type="ECO:0000256" key="6">
    <source>
        <dbReference type="ARBA" id="ARBA00022967"/>
    </source>
</evidence>
<dbReference type="InterPro" id="IPR017879">
    <property type="entry name" value="PotA_ATP-bd"/>
</dbReference>
<dbReference type="RefSeq" id="WP_062761777.1">
    <property type="nucleotide sequence ID" value="NZ_CP121027.1"/>
</dbReference>
<dbReference type="Proteomes" id="UP000075787">
    <property type="component" value="Unassembled WGS sequence"/>
</dbReference>
<dbReference type="InterPro" id="IPR005893">
    <property type="entry name" value="PotA-like"/>
</dbReference>
<evidence type="ECO:0000259" key="10">
    <source>
        <dbReference type="PROSITE" id="PS50893"/>
    </source>
</evidence>
<organism evidence="11 12">
    <name type="scientific">Tistrella mobilis</name>
    <dbReference type="NCBI Taxonomy" id="171437"/>
    <lineage>
        <taxon>Bacteria</taxon>
        <taxon>Pseudomonadati</taxon>
        <taxon>Pseudomonadota</taxon>
        <taxon>Alphaproteobacteria</taxon>
        <taxon>Geminicoccales</taxon>
        <taxon>Geminicoccaceae</taxon>
        <taxon>Tistrella</taxon>
    </lineage>
</organism>
<comment type="caution">
    <text evidence="11">The sequence shown here is derived from an EMBL/GenBank/DDBJ whole genome shotgun (WGS) entry which is preliminary data.</text>
</comment>
<dbReference type="InterPro" id="IPR008995">
    <property type="entry name" value="Mo/tungstate-bd_C_term_dom"/>
</dbReference>
<dbReference type="SUPFAM" id="SSF50331">
    <property type="entry name" value="MOP-like"/>
    <property type="match status" value="1"/>
</dbReference>
<proteinExistence type="inferred from homology"/>
<accession>A0A161PZ34</accession>
<evidence type="ECO:0000256" key="8">
    <source>
        <dbReference type="RuleBase" id="RU364083"/>
    </source>
</evidence>
<keyword evidence="5 8" id="KW-0067">ATP-binding</keyword>
<gene>
    <name evidence="8" type="primary">potA</name>
    <name evidence="11" type="ORF">AUP44_21025</name>
</gene>
<keyword evidence="4 8" id="KW-0547">Nucleotide-binding</keyword>
<dbReference type="PROSITE" id="PS50893">
    <property type="entry name" value="ABC_TRANSPORTER_2"/>
    <property type="match status" value="1"/>
</dbReference>
<keyword evidence="1 8" id="KW-0813">Transport</keyword>
<reference evidence="11 12" key="1">
    <citation type="submission" date="2015-12" db="EMBL/GenBank/DDBJ databases">
        <title>Genome sequence of Tistrella mobilis MCCC 1A02139.</title>
        <authorList>
            <person name="Lu L."/>
            <person name="Lai Q."/>
            <person name="Shao Z."/>
            <person name="Qian P."/>
        </authorList>
    </citation>
    <scope>NUCLEOTIDE SEQUENCE [LARGE SCALE GENOMIC DNA]</scope>
    <source>
        <strain evidence="11 12">MCCC 1A02139</strain>
    </source>
</reference>
<dbReference type="GO" id="GO:0016887">
    <property type="term" value="F:ATP hydrolysis activity"/>
    <property type="evidence" value="ECO:0007669"/>
    <property type="project" value="InterPro"/>
</dbReference>
<evidence type="ECO:0000256" key="1">
    <source>
        <dbReference type="ARBA" id="ARBA00022448"/>
    </source>
</evidence>
<dbReference type="InterPro" id="IPR013611">
    <property type="entry name" value="Transp-assoc_OB_typ2"/>
</dbReference>
<dbReference type="Pfam" id="PF08402">
    <property type="entry name" value="TOBE_2"/>
    <property type="match status" value="1"/>
</dbReference>
<keyword evidence="6 8" id="KW-1278">Translocase</keyword>
<evidence type="ECO:0000256" key="3">
    <source>
        <dbReference type="ARBA" id="ARBA00022519"/>
    </source>
</evidence>